<protein>
    <submittedName>
        <fullName evidence="1">Fiber</fullName>
    </submittedName>
</protein>
<reference evidence="2" key="1">
    <citation type="journal article" date="2019" name="Plant Biotechnol. J.">
        <title>Genome sequencing of the Australian wild diploid species Gossypium australe highlights disease resistance and delayed gland morphogenesis.</title>
        <authorList>
            <person name="Cai Y."/>
            <person name="Cai X."/>
            <person name="Wang Q."/>
            <person name="Wang P."/>
            <person name="Zhang Y."/>
            <person name="Cai C."/>
            <person name="Xu Y."/>
            <person name="Wang K."/>
            <person name="Zhou Z."/>
            <person name="Wang C."/>
            <person name="Geng S."/>
            <person name="Li B."/>
            <person name="Dong Q."/>
            <person name="Hou Y."/>
            <person name="Wang H."/>
            <person name="Ai P."/>
            <person name="Liu Z."/>
            <person name="Yi F."/>
            <person name="Sun M."/>
            <person name="An G."/>
            <person name="Cheng J."/>
            <person name="Zhang Y."/>
            <person name="Shi Q."/>
            <person name="Xie Y."/>
            <person name="Shi X."/>
            <person name="Chang Y."/>
            <person name="Huang F."/>
            <person name="Chen Y."/>
            <person name="Hong S."/>
            <person name="Mi L."/>
            <person name="Sun Q."/>
            <person name="Zhang L."/>
            <person name="Zhou B."/>
            <person name="Peng R."/>
            <person name="Zhang X."/>
            <person name="Liu F."/>
        </authorList>
    </citation>
    <scope>NUCLEOTIDE SEQUENCE [LARGE SCALE GENOMIC DNA]</scope>
    <source>
        <strain evidence="2">cv. PA1801</strain>
    </source>
</reference>
<dbReference type="AlphaFoldDB" id="A0A5B6W9V1"/>
<dbReference type="EMBL" id="SMMG02000004">
    <property type="protein sequence ID" value="KAA3477937.1"/>
    <property type="molecule type" value="Genomic_DNA"/>
</dbReference>
<proteinExistence type="predicted"/>
<keyword evidence="2" id="KW-1185">Reference proteome</keyword>
<gene>
    <name evidence="1" type="ORF">EPI10_011789</name>
</gene>
<evidence type="ECO:0000313" key="1">
    <source>
        <dbReference type="EMBL" id="KAA3477937.1"/>
    </source>
</evidence>
<name>A0A5B6W9V1_9ROSI</name>
<evidence type="ECO:0000313" key="2">
    <source>
        <dbReference type="Proteomes" id="UP000325315"/>
    </source>
</evidence>
<organism evidence="1 2">
    <name type="scientific">Gossypium australe</name>
    <dbReference type="NCBI Taxonomy" id="47621"/>
    <lineage>
        <taxon>Eukaryota</taxon>
        <taxon>Viridiplantae</taxon>
        <taxon>Streptophyta</taxon>
        <taxon>Embryophyta</taxon>
        <taxon>Tracheophyta</taxon>
        <taxon>Spermatophyta</taxon>
        <taxon>Magnoliopsida</taxon>
        <taxon>eudicotyledons</taxon>
        <taxon>Gunneridae</taxon>
        <taxon>Pentapetalae</taxon>
        <taxon>rosids</taxon>
        <taxon>malvids</taxon>
        <taxon>Malvales</taxon>
        <taxon>Malvaceae</taxon>
        <taxon>Malvoideae</taxon>
        <taxon>Gossypium</taxon>
    </lineage>
</organism>
<comment type="caution">
    <text evidence="1">The sequence shown here is derived from an EMBL/GenBank/DDBJ whole genome shotgun (WGS) entry which is preliminary data.</text>
</comment>
<accession>A0A5B6W9V1</accession>
<dbReference type="Proteomes" id="UP000325315">
    <property type="component" value="Unassembled WGS sequence"/>
</dbReference>
<sequence length="114" mass="13407">MRLVRSRVRPCLGYGLGTKLRSLIRPYLGYGIGIEYENRIRPYLGYGIGIEYENCIRPYMGYGIDNRYEIPYKTISGIWHRHLKYRLANSGIVRRRSSESHYQPLFGIAKLDLF</sequence>